<dbReference type="Proteomes" id="UP000264589">
    <property type="component" value="Unassembled WGS sequence"/>
</dbReference>
<dbReference type="InParanoid" id="A0A371RK31"/>
<feature type="repeat" description="TPR" evidence="1">
    <location>
        <begin position="139"/>
        <end position="172"/>
    </location>
</feature>
<comment type="caution">
    <text evidence="3">The sequence shown here is derived from an EMBL/GenBank/DDBJ whole genome shotgun (WGS) entry which is preliminary data.</text>
</comment>
<keyword evidence="1" id="KW-0802">TPR repeat</keyword>
<protein>
    <submittedName>
        <fullName evidence="3">Uncharacterized protein</fullName>
    </submittedName>
</protein>
<sequence>MARLSSRAILVRMRFFLFIAILSALASPAKADQFDPALAQLFVDLREGRGDASVLEAEIESRWLMPPEEGTAILVERAVKAIDEDRLAVAETLVAHITSIAPSFAEGFVLEGRLALARNDTGTALRAFRRAVSLEPRHYYALERLGDLALMLGDKPRAHEHYRDALDWHPRQPMLQQKTDRLRTEIYGREI</sequence>
<evidence type="ECO:0000313" key="4">
    <source>
        <dbReference type="Proteomes" id="UP000264589"/>
    </source>
</evidence>
<dbReference type="InterPro" id="IPR011990">
    <property type="entry name" value="TPR-like_helical_dom_sf"/>
</dbReference>
<proteinExistence type="predicted"/>
<dbReference type="Pfam" id="PF13432">
    <property type="entry name" value="TPR_16"/>
    <property type="match status" value="1"/>
</dbReference>
<keyword evidence="2" id="KW-0732">Signal</keyword>
<dbReference type="Gene3D" id="1.25.40.10">
    <property type="entry name" value="Tetratricopeptide repeat domain"/>
    <property type="match status" value="1"/>
</dbReference>
<gene>
    <name evidence="3" type="ORF">DX908_11375</name>
</gene>
<evidence type="ECO:0000256" key="1">
    <source>
        <dbReference type="PROSITE-ProRule" id="PRU00339"/>
    </source>
</evidence>
<evidence type="ECO:0000256" key="2">
    <source>
        <dbReference type="SAM" id="SignalP"/>
    </source>
</evidence>
<keyword evidence="4" id="KW-1185">Reference proteome</keyword>
<name>A0A371RK31_9PROT</name>
<dbReference type="SUPFAM" id="SSF48452">
    <property type="entry name" value="TPR-like"/>
    <property type="match status" value="1"/>
</dbReference>
<dbReference type="EMBL" id="QUQO01000001">
    <property type="protein sequence ID" value="RFB05815.1"/>
    <property type="molecule type" value="Genomic_DNA"/>
</dbReference>
<dbReference type="AlphaFoldDB" id="A0A371RK31"/>
<dbReference type="InterPro" id="IPR019734">
    <property type="entry name" value="TPR_rpt"/>
</dbReference>
<evidence type="ECO:0000313" key="3">
    <source>
        <dbReference type="EMBL" id="RFB05815.1"/>
    </source>
</evidence>
<feature type="signal peptide" evidence="2">
    <location>
        <begin position="1"/>
        <end position="31"/>
    </location>
</feature>
<feature type="chain" id="PRO_5016621989" evidence="2">
    <location>
        <begin position="32"/>
        <end position="191"/>
    </location>
</feature>
<reference evidence="3 4" key="1">
    <citation type="submission" date="2018-08" db="EMBL/GenBank/DDBJ databases">
        <title>Parvularcula sp. SM1705, isolated from surface water of the South Sea China.</title>
        <authorList>
            <person name="Sun L."/>
        </authorList>
    </citation>
    <scope>NUCLEOTIDE SEQUENCE [LARGE SCALE GENOMIC DNA]</scope>
    <source>
        <strain evidence="3 4">SM1705</strain>
    </source>
</reference>
<feature type="repeat" description="TPR" evidence="1">
    <location>
        <begin position="105"/>
        <end position="138"/>
    </location>
</feature>
<accession>A0A371RK31</accession>
<dbReference type="PROSITE" id="PS50005">
    <property type="entry name" value="TPR"/>
    <property type="match status" value="2"/>
</dbReference>
<organism evidence="3 4">
    <name type="scientific">Parvularcula marina</name>
    <dbReference type="NCBI Taxonomy" id="2292771"/>
    <lineage>
        <taxon>Bacteria</taxon>
        <taxon>Pseudomonadati</taxon>
        <taxon>Pseudomonadota</taxon>
        <taxon>Alphaproteobacteria</taxon>
        <taxon>Parvularculales</taxon>
        <taxon>Parvularculaceae</taxon>
        <taxon>Parvularcula</taxon>
    </lineage>
</organism>